<organism evidence="2 3">
    <name type="scientific">Hypsizygus marmoreus</name>
    <name type="common">White beech mushroom</name>
    <name type="synonym">Agaricus marmoreus</name>
    <dbReference type="NCBI Taxonomy" id="39966"/>
    <lineage>
        <taxon>Eukaryota</taxon>
        <taxon>Fungi</taxon>
        <taxon>Dikarya</taxon>
        <taxon>Basidiomycota</taxon>
        <taxon>Agaricomycotina</taxon>
        <taxon>Agaricomycetes</taxon>
        <taxon>Agaricomycetidae</taxon>
        <taxon>Agaricales</taxon>
        <taxon>Tricholomatineae</taxon>
        <taxon>Lyophyllaceae</taxon>
        <taxon>Hypsizygus</taxon>
    </lineage>
</organism>
<accession>A0A369J2M3</accession>
<comment type="caution">
    <text evidence="2">The sequence shown here is derived from an EMBL/GenBank/DDBJ whole genome shotgun (WGS) entry which is preliminary data.</text>
</comment>
<dbReference type="Pfam" id="PF08561">
    <property type="entry name" value="Ribosomal_L37"/>
    <property type="match status" value="1"/>
</dbReference>
<protein>
    <recommendedName>
        <fullName evidence="4">54S ribosomal protein L37, mitochondrial</fullName>
    </recommendedName>
</protein>
<evidence type="ECO:0008006" key="4">
    <source>
        <dbReference type="Google" id="ProtNLM"/>
    </source>
</evidence>
<dbReference type="EMBL" id="LUEZ02000146">
    <property type="protein sequence ID" value="RDB15642.1"/>
    <property type="molecule type" value="Genomic_DNA"/>
</dbReference>
<dbReference type="AlphaFoldDB" id="A0A369J2M3"/>
<dbReference type="Proteomes" id="UP000076154">
    <property type="component" value="Unassembled WGS sequence"/>
</dbReference>
<dbReference type="OrthoDB" id="10252718at2759"/>
<proteinExistence type="predicted"/>
<evidence type="ECO:0000313" key="2">
    <source>
        <dbReference type="EMBL" id="RDB15642.1"/>
    </source>
</evidence>
<dbReference type="STRING" id="39966.A0A369J2M3"/>
<dbReference type="InParanoid" id="A0A369J2M3"/>
<name>A0A369J2M3_HYPMA</name>
<evidence type="ECO:0000256" key="1">
    <source>
        <dbReference type="SAM" id="MobiDB-lite"/>
    </source>
</evidence>
<evidence type="ECO:0000313" key="3">
    <source>
        <dbReference type="Proteomes" id="UP000076154"/>
    </source>
</evidence>
<gene>
    <name evidence="2" type="ORF">Hypma_004023</name>
</gene>
<feature type="region of interest" description="Disordered" evidence="1">
    <location>
        <begin position="28"/>
        <end position="47"/>
    </location>
</feature>
<reference evidence="2" key="1">
    <citation type="submission" date="2018-04" db="EMBL/GenBank/DDBJ databases">
        <title>Whole genome sequencing of Hypsizygus marmoreus.</title>
        <authorList>
            <person name="Choi I.-G."/>
            <person name="Min B."/>
            <person name="Kim J.-G."/>
            <person name="Kim S."/>
            <person name="Oh Y.-L."/>
            <person name="Kong W.-S."/>
            <person name="Park H."/>
            <person name="Jeong J."/>
            <person name="Song E.-S."/>
        </authorList>
    </citation>
    <scope>NUCLEOTIDE SEQUENCE [LARGE SCALE GENOMIC DNA]</scope>
    <source>
        <strain evidence="2">51987-8</strain>
    </source>
</reference>
<dbReference type="InterPro" id="IPR013870">
    <property type="entry name" value="Ribosomal_mL54"/>
</dbReference>
<sequence length="91" mass="9989">MSLLRVFQRPLVCLRTRAYTTNVAPVADAADKPKKAPAAQTQAPRSSCAPDTIITGANYLKAQPPVLALADDQYPEWLCNLISILLWHIQS</sequence>
<keyword evidence="3" id="KW-1185">Reference proteome</keyword>